<feature type="transmembrane region" description="Helical" evidence="2">
    <location>
        <begin position="652"/>
        <end position="672"/>
    </location>
</feature>
<feature type="transmembrane region" description="Helical" evidence="2">
    <location>
        <begin position="176"/>
        <end position="199"/>
    </location>
</feature>
<gene>
    <name evidence="4" type="ORF">CKO28_20150</name>
</gene>
<dbReference type="PANTHER" id="PTHR43849">
    <property type="entry name" value="BLL3936 PROTEIN"/>
    <property type="match status" value="1"/>
</dbReference>
<keyword evidence="2" id="KW-0472">Membrane</keyword>
<feature type="transmembrane region" description="Helical" evidence="2">
    <location>
        <begin position="601"/>
        <end position="619"/>
    </location>
</feature>
<comment type="subcellular location">
    <subcellularLocation>
        <location evidence="1">Cell inner membrane</location>
        <topology evidence="1">Multi-pass membrane protein</topology>
    </subcellularLocation>
</comment>
<feature type="transmembrane region" description="Helical" evidence="2">
    <location>
        <begin position="75"/>
        <end position="94"/>
    </location>
</feature>
<proteinExistence type="predicted"/>
<keyword evidence="5" id="KW-1185">Reference proteome</keyword>
<feature type="transmembrane region" description="Helical" evidence="2">
    <location>
        <begin position="368"/>
        <end position="385"/>
    </location>
</feature>
<keyword evidence="1" id="KW-1003">Cell membrane</keyword>
<feature type="transmembrane region" description="Helical" evidence="2">
    <location>
        <begin position="131"/>
        <end position="148"/>
    </location>
</feature>
<dbReference type="InterPro" id="IPR010656">
    <property type="entry name" value="DctM"/>
</dbReference>
<comment type="caution">
    <text evidence="4">The sequence shown here is derived from an EMBL/GenBank/DDBJ whole genome shotgun (WGS) entry which is preliminary data.</text>
</comment>
<feature type="transmembrane region" description="Helical" evidence="2">
    <location>
        <begin position="405"/>
        <end position="423"/>
    </location>
</feature>
<evidence type="ECO:0000256" key="2">
    <source>
        <dbReference type="SAM" id="Phobius"/>
    </source>
</evidence>
<reference evidence="4 5" key="1">
    <citation type="journal article" date="2020" name="Microorganisms">
        <title>Osmotic Adaptation and Compatible Solute Biosynthesis of Phototrophic Bacteria as Revealed from Genome Analyses.</title>
        <authorList>
            <person name="Imhoff J.F."/>
            <person name="Rahn T."/>
            <person name="Kunzel S."/>
            <person name="Keller A."/>
            <person name="Neulinger S.C."/>
        </authorList>
    </citation>
    <scope>NUCLEOTIDE SEQUENCE [LARGE SCALE GENOMIC DNA]</scope>
    <source>
        <strain evidence="4 5">DSM 9895</strain>
    </source>
</reference>
<dbReference type="NCBIfam" id="TIGR02123">
    <property type="entry name" value="TRAP_fused"/>
    <property type="match status" value="1"/>
</dbReference>
<dbReference type="InterPro" id="IPR011853">
    <property type="entry name" value="TRAP_DctM-Dct_fused"/>
</dbReference>
<comment type="function">
    <text evidence="1">Part of the tripartite ATP-independent periplasmic (TRAP) transport system.</text>
</comment>
<keyword evidence="2" id="KW-1133">Transmembrane helix</keyword>
<name>A0ABS1DKM7_9PROT</name>
<protein>
    <submittedName>
        <fullName evidence="4">C4-dicarboxylate ABC transporter permease</fullName>
    </submittedName>
</protein>
<feature type="domain" description="TRAP C4-dicarboxylate transport system permease DctM subunit" evidence="3">
    <location>
        <begin position="117"/>
        <end position="613"/>
    </location>
</feature>
<keyword evidence="1" id="KW-0813">Transport</keyword>
<feature type="transmembrane region" description="Helical" evidence="2">
    <location>
        <begin position="42"/>
        <end position="63"/>
    </location>
</feature>
<accession>A0ABS1DKM7</accession>
<dbReference type="EMBL" id="NRRL01000089">
    <property type="protein sequence ID" value="MBK1670339.1"/>
    <property type="molecule type" value="Genomic_DNA"/>
</dbReference>
<feature type="transmembrane region" description="Helical" evidence="2">
    <location>
        <begin position="443"/>
        <end position="473"/>
    </location>
</feature>
<evidence type="ECO:0000259" key="3">
    <source>
        <dbReference type="Pfam" id="PF06808"/>
    </source>
</evidence>
<evidence type="ECO:0000313" key="4">
    <source>
        <dbReference type="EMBL" id="MBK1670339.1"/>
    </source>
</evidence>
<sequence>MNGLGSLIVDGLDALLGLAGGSIDTLGGLGRALQQMAVPPPLLMNALHFAGFAVLAGLFYPMIPRAWWTDSRWGTLADLGLGVVGALAGLYLIAQETAIYDRGMNLAAGEWIAGGVLIVVALELVRRTTGWIVPVLSVLALSYATWLGPEIDGMLQFAGLSAETMLFRTVYGDDGIFGNIAGISASIVVMFILFGAFLLRSGAGDAIVDLAQVVAGRLTGGPGLVAVIASALTGTISGSAVANTAQTGTITIPLMQRSGYPGRFAAGVEAAASTGGQLMPPIMGAGAFIMANYTQIPYVTIISAAALPALLYFLSVAFYVRIEAKRLNLLPEADHGLNVREVLVRGVVKLLAPIGVLVLLLFQGFTPTYSAGLAILAVVAGSWFTSEKMGPRAIAEALANGVRNVTMIAVLLVAIGIFVNVIPTTGLGNLLSLMISQWADGNLLIAFVLVALASLVLGMGLPVTAAYVVLAVLSAPALRDLIVQGQILEMLESGTLPEAARSAFMLVDPNALAKLAQPMGAAAAQALLDSAPPEVINIVREQALSDHAATFALLSAHMIIFWLSQDSNVTPPVCLTAFTGAAIAGTDPMKTGVQAWKIAKGLYMVPLLFAYTPLLGGTWHEVLEIFVVATLGLYCIAAGLQGYLVGPLVGPVGWLARGGLLAAGALLFWPGIWWTHAAGATLFASAWAFNRWRAHATPVPAKGTMLKEPPFSILL</sequence>
<dbReference type="Proteomes" id="UP001296873">
    <property type="component" value="Unassembled WGS sequence"/>
</dbReference>
<dbReference type="PANTHER" id="PTHR43849:SF2">
    <property type="entry name" value="BLL3936 PROTEIN"/>
    <property type="match status" value="1"/>
</dbReference>
<feature type="transmembrane region" description="Helical" evidence="2">
    <location>
        <begin position="342"/>
        <end position="362"/>
    </location>
</feature>
<dbReference type="Pfam" id="PF06808">
    <property type="entry name" value="DctM"/>
    <property type="match status" value="1"/>
</dbReference>
<feature type="transmembrane region" description="Helical" evidence="2">
    <location>
        <begin position="625"/>
        <end position="645"/>
    </location>
</feature>
<evidence type="ECO:0000256" key="1">
    <source>
        <dbReference type="RuleBase" id="RU369079"/>
    </source>
</evidence>
<feature type="transmembrane region" description="Helical" evidence="2">
    <location>
        <begin position="106"/>
        <end position="124"/>
    </location>
</feature>
<organism evidence="4 5">
    <name type="scientific">Rhodovibrio sodomensis</name>
    <dbReference type="NCBI Taxonomy" id="1088"/>
    <lineage>
        <taxon>Bacteria</taxon>
        <taxon>Pseudomonadati</taxon>
        <taxon>Pseudomonadota</taxon>
        <taxon>Alphaproteobacteria</taxon>
        <taxon>Rhodospirillales</taxon>
        <taxon>Rhodovibrionaceae</taxon>
        <taxon>Rhodovibrio</taxon>
    </lineage>
</organism>
<keyword evidence="2" id="KW-0812">Transmembrane</keyword>
<evidence type="ECO:0000313" key="5">
    <source>
        <dbReference type="Proteomes" id="UP001296873"/>
    </source>
</evidence>
<feature type="transmembrane region" description="Helical" evidence="2">
    <location>
        <begin position="296"/>
        <end position="322"/>
    </location>
</feature>
<keyword evidence="1" id="KW-0997">Cell inner membrane</keyword>